<evidence type="ECO:0000256" key="2">
    <source>
        <dbReference type="SAM" id="SignalP"/>
    </source>
</evidence>
<feature type="signal peptide" evidence="2">
    <location>
        <begin position="1"/>
        <end position="32"/>
    </location>
</feature>
<dbReference type="AlphaFoldDB" id="K9TEY9"/>
<feature type="chain" id="PRO_5003936669" evidence="2">
    <location>
        <begin position="33"/>
        <end position="189"/>
    </location>
</feature>
<name>K9TEY9_9CYAN</name>
<dbReference type="KEGG" id="oac:Oscil6304_1746"/>
<dbReference type="PATRIC" id="fig|56110.3.peg.2097"/>
<accession>K9TEY9</accession>
<dbReference type="eggNOG" id="COG2335">
    <property type="taxonomic scope" value="Bacteria"/>
</dbReference>
<evidence type="ECO:0000313" key="3">
    <source>
        <dbReference type="EMBL" id="AFY81427.1"/>
    </source>
</evidence>
<dbReference type="EMBL" id="CP003607">
    <property type="protein sequence ID" value="AFY81427.1"/>
    <property type="molecule type" value="Genomic_DNA"/>
</dbReference>
<reference evidence="3 4" key="1">
    <citation type="submission" date="2012-06" db="EMBL/GenBank/DDBJ databases">
        <title>Finished chromosome of genome of Oscillatoria acuminata PCC 6304.</title>
        <authorList>
            <consortium name="US DOE Joint Genome Institute"/>
            <person name="Gugger M."/>
            <person name="Coursin T."/>
            <person name="Rippka R."/>
            <person name="Tandeau De Marsac N."/>
            <person name="Huntemann M."/>
            <person name="Wei C.-L."/>
            <person name="Han J."/>
            <person name="Detter J.C."/>
            <person name="Han C."/>
            <person name="Tapia R."/>
            <person name="Davenport K."/>
            <person name="Daligault H."/>
            <person name="Erkkila T."/>
            <person name="Gu W."/>
            <person name="Munk A.C.C."/>
            <person name="Teshima H."/>
            <person name="Xu Y."/>
            <person name="Chain P."/>
            <person name="Chen A."/>
            <person name="Krypides N."/>
            <person name="Mavromatis K."/>
            <person name="Markowitz V."/>
            <person name="Szeto E."/>
            <person name="Ivanova N."/>
            <person name="Mikhailova N."/>
            <person name="Ovchinnikova G."/>
            <person name="Pagani I."/>
            <person name="Pati A."/>
            <person name="Goodwin L."/>
            <person name="Peters L."/>
            <person name="Pitluck S."/>
            <person name="Woyke T."/>
            <person name="Kerfeld C."/>
        </authorList>
    </citation>
    <scope>NUCLEOTIDE SEQUENCE [LARGE SCALE GENOMIC DNA]</scope>
    <source>
        <strain evidence="3 4">PCC 6304</strain>
    </source>
</reference>
<feature type="region of interest" description="Disordered" evidence="1">
    <location>
        <begin position="167"/>
        <end position="189"/>
    </location>
</feature>
<keyword evidence="4" id="KW-1185">Reference proteome</keyword>
<dbReference type="STRING" id="56110.Oscil6304_1746"/>
<sequence length="189" mass="19766">MKSWKCIGGMVTAGAIALGAAFTFTEPGQAQANCFICQADNNNVPTTYAQTGRGNVAVIKWASTHFSGSGYTPMTRCQEVSERFNQYNAQGQLEYLSSGRQNSQPVVCAGSSCTGNNLLFTLRPNQNAAQVLQELFASRSGAGGPSHQAVGGSEVFTVDMNEYLRTAPVENTSSSPSGDGGSSSGGSVW</sequence>
<dbReference type="InParanoid" id="K9TEY9"/>
<keyword evidence="2" id="KW-0732">Signal</keyword>
<organism evidence="3 4">
    <name type="scientific">Oscillatoria acuminata PCC 6304</name>
    <dbReference type="NCBI Taxonomy" id="56110"/>
    <lineage>
        <taxon>Bacteria</taxon>
        <taxon>Bacillati</taxon>
        <taxon>Cyanobacteriota</taxon>
        <taxon>Cyanophyceae</taxon>
        <taxon>Oscillatoriophycideae</taxon>
        <taxon>Oscillatoriales</taxon>
        <taxon>Oscillatoriaceae</taxon>
        <taxon>Oscillatoria</taxon>
    </lineage>
</organism>
<dbReference type="RefSeq" id="WP_015148071.1">
    <property type="nucleotide sequence ID" value="NC_019693.1"/>
</dbReference>
<gene>
    <name evidence="3" type="ORF">Oscil6304_1746</name>
</gene>
<dbReference type="Proteomes" id="UP000010367">
    <property type="component" value="Chromosome"/>
</dbReference>
<proteinExistence type="predicted"/>
<dbReference type="Pfam" id="PF14218">
    <property type="entry name" value="COP23"/>
    <property type="match status" value="1"/>
</dbReference>
<evidence type="ECO:0000313" key="4">
    <source>
        <dbReference type="Proteomes" id="UP000010367"/>
    </source>
</evidence>
<dbReference type="HOGENOM" id="CLU_101369_2_0_3"/>
<evidence type="ECO:0000256" key="1">
    <source>
        <dbReference type="SAM" id="MobiDB-lite"/>
    </source>
</evidence>
<dbReference type="InterPro" id="IPR025478">
    <property type="entry name" value="COP23"/>
</dbReference>
<feature type="compositionally biased region" description="Gly residues" evidence="1">
    <location>
        <begin position="178"/>
        <end position="189"/>
    </location>
</feature>
<protein>
    <submittedName>
        <fullName evidence="3">Uncharacterized protein</fullName>
    </submittedName>
</protein>